<dbReference type="EMBL" id="LAZR01002898">
    <property type="protein sequence ID" value="KKN24243.1"/>
    <property type="molecule type" value="Genomic_DNA"/>
</dbReference>
<dbReference type="AlphaFoldDB" id="A0A0F9S4F3"/>
<organism evidence="1">
    <name type="scientific">marine sediment metagenome</name>
    <dbReference type="NCBI Taxonomy" id="412755"/>
    <lineage>
        <taxon>unclassified sequences</taxon>
        <taxon>metagenomes</taxon>
        <taxon>ecological metagenomes</taxon>
    </lineage>
</organism>
<proteinExistence type="predicted"/>
<sequence length="96" mass="11368">MFKKIIAKIFGLHTKKDIKRITNEVIESRRKYYTKVLEQLQVNGSLPPNCDLKMPKQRLKITRVSEKGEDEVIAEKGRWNRLPMDNEIVIITYEHD</sequence>
<gene>
    <name evidence="1" type="ORF">LCGC14_0896880</name>
</gene>
<name>A0A0F9S4F3_9ZZZZ</name>
<protein>
    <submittedName>
        <fullName evidence="1">Uncharacterized protein</fullName>
    </submittedName>
</protein>
<comment type="caution">
    <text evidence="1">The sequence shown here is derived from an EMBL/GenBank/DDBJ whole genome shotgun (WGS) entry which is preliminary data.</text>
</comment>
<accession>A0A0F9S4F3</accession>
<evidence type="ECO:0000313" key="1">
    <source>
        <dbReference type="EMBL" id="KKN24243.1"/>
    </source>
</evidence>
<reference evidence="1" key="1">
    <citation type="journal article" date="2015" name="Nature">
        <title>Complex archaea that bridge the gap between prokaryotes and eukaryotes.</title>
        <authorList>
            <person name="Spang A."/>
            <person name="Saw J.H."/>
            <person name="Jorgensen S.L."/>
            <person name="Zaremba-Niedzwiedzka K."/>
            <person name="Martijn J."/>
            <person name="Lind A.E."/>
            <person name="van Eijk R."/>
            <person name="Schleper C."/>
            <person name="Guy L."/>
            <person name="Ettema T.J."/>
        </authorList>
    </citation>
    <scope>NUCLEOTIDE SEQUENCE</scope>
</reference>